<dbReference type="InterPro" id="IPR001611">
    <property type="entry name" value="Leu-rich_rpt"/>
</dbReference>
<name>A0AAE1BJK7_PETCI</name>
<comment type="caution">
    <text evidence="1">The sequence shown here is derived from an EMBL/GenBank/DDBJ whole genome shotgun (WGS) entry which is preliminary data.</text>
</comment>
<feature type="non-terminal residue" evidence="1">
    <location>
        <position position="1"/>
    </location>
</feature>
<accession>A0AAE1BJK7</accession>
<dbReference type="Gene3D" id="3.80.10.10">
    <property type="entry name" value="Ribonuclease Inhibitor"/>
    <property type="match status" value="1"/>
</dbReference>
<dbReference type="Proteomes" id="UP001286313">
    <property type="component" value="Unassembled WGS sequence"/>
</dbReference>
<evidence type="ECO:0000313" key="2">
    <source>
        <dbReference type="Proteomes" id="UP001286313"/>
    </source>
</evidence>
<dbReference type="InterPro" id="IPR032675">
    <property type="entry name" value="LRR_dom_sf"/>
</dbReference>
<dbReference type="Pfam" id="PF13855">
    <property type="entry name" value="LRR_8"/>
    <property type="match status" value="1"/>
</dbReference>
<evidence type="ECO:0000313" key="1">
    <source>
        <dbReference type="EMBL" id="KAK3850060.1"/>
    </source>
</evidence>
<dbReference type="SUPFAM" id="SSF52058">
    <property type="entry name" value="L domain-like"/>
    <property type="match status" value="1"/>
</dbReference>
<evidence type="ECO:0008006" key="3">
    <source>
        <dbReference type="Google" id="ProtNLM"/>
    </source>
</evidence>
<dbReference type="AlphaFoldDB" id="A0AAE1BJK7"/>
<protein>
    <recommendedName>
        <fullName evidence="3">Toll-like receptor 3</fullName>
    </recommendedName>
</protein>
<reference evidence="1" key="1">
    <citation type="submission" date="2023-10" db="EMBL/GenBank/DDBJ databases">
        <title>Genome assemblies of two species of porcelain crab, Petrolisthes cinctipes and Petrolisthes manimaculis (Anomura: Porcellanidae).</title>
        <authorList>
            <person name="Angst P."/>
        </authorList>
    </citation>
    <scope>NUCLEOTIDE SEQUENCE</scope>
    <source>
        <strain evidence="1">PB745_01</strain>
        <tissue evidence="1">Gill</tissue>
    </source>
</reference>
<sequence length="87" mass="9597">VLTITSPDDQQTTTVTLGPIFEPLNQMEEIHITYSNVPAIGDLTFWGLVHLRLLNLTHNNITLILSSHLAGLEGLEALHLDHNHIGP</sequence>
<keyword evidence="2" id="KW-1185">Reference proteome</keyword>
<proteinExistence type="predicted"/>
<dbReference type="EMBL" id="JAWQEG010008567">
    <property type="protein sequence ID" value="KAK3850060.1"/>
    <property type="molecule type" value="Genomic_DNA"/>
</dbReference>
<gene>
    <name evidence="1" type="ORF">Pcinc_043206</name>
</gene>
<organism evidence="1 2">
    <name type="scientific">Petrolisthes cinctipes</name>
    <name type="common">Flat porcelain crab</name>
    <dbReference type="NCBI Taxonomy" id="88211"/>
    <lineage>
        <taxon>Eukaryota</taxon>
        <taxon>Metazoa</taxon>
        <taxon>Ecdysozoa</taxon>
        <taxon>Arthropoda</taxon>
        <taxon>Crustacea</taxon>
        <taxon>Multicrustacea</taxon>
        <taxon>Malacostraca</taxon>
        <taxon>Eumalacostraca</taxon>
        <taxon>Eucarida</taxon>
        <taxon>Decapoda</taxon>
        <taxon>Pleocyemata</taxon>
        <taxon>Anomura</taxon>
        <taxon>Galatheoidea</taxon>
        <taxon>Porcellanidae</taxon>
        <taxon>Petrolisthes</taxon>
    </lineage>
</organism>